<dbReference type="AlphaFoldDB" id="A0A9D3YCV0"/>
<keyword evidence="2" id="KW-1185">Reference proteome</keyword>
<reference evidence="1" key="2">
    <citation type="submission" date="2020-11" db="EMBL/GenBank/DDBJ databases">
        <authorList>
            <person name="McCartney M.A."/>
            <person name="Auch B."/>
            <person name="Kono T."/>
            <person name="Mallez S."/>
            <person name="Becker A."/>
            <person name="Gohl D.M."/>
            <person name="Silverstein K.A.T."/>
            <person name="Koren S."/>
            <person name="Bechman K.B."/>
            <person name="Herman A."/>
            <person name="Abrahante J.E."/>
            <person name="Garbe J."/>
        </authorList>
    </citation>
    <scope>NUCLEOTIDE SEQUENCE</scope>
    <source>
        <strain evidence="1">Duluth1</strain>
        <tissue evidence="1">Whole animal</tissue>
    </source>
</reference>
<reference evidence="1" key="1">
    <citation type="journal article" date="2019" name="bioRxiv">
        <title>The Genome of the Zebra Mussel, Dreissena polymorpha: A Resource for Invasive Species Research.</title>
        <authorList>
            <person name="McCartney M.A."/>
            <person name="Auch B."/>
            <person name="Kono T."/>
            <person name="Mallez S."/>
            <person name="Zhang Y."/>
            <person name="Obille A."/>
            <person name="Becker A."/>
            <person name="Abrahante J.E."/>
            <person name="Garbe J."/>
            <person name="Badalamenti J.P."/>
            <person name="Herman A."/>
            <person name="Mangelson H."/>
            <person name="Liachko I."/>
            <person name="Sullivan S."/>
            <person name="Sone E.D."/>
            <person name="Koren S."/>
            <person name="Silverstein K.A.T."/>
            <person name="Beckman K.B."/>
            <person name="Gohl D.M."/>
        </authorList>
    </citation>
    <scope>NUCLEOTIDE SEQUENCE</scope>
    <source>
        <strain evidence="1">Duluth1</strain>
        <tissue evidence="1">Whole animal</tissue>
    </source>
</reference>
<dbReference type="EMBL" id="JAIWYP010000016">
    <property type="protein sequence ID" value="KAH3698188.1"/>
    <property type="molecule type" value="Genomic_DNA"/>
</dbReference>
<comment type="caution">
    <text evidence="1">The sequence shown here is derived from an EMBL/GenBank/DDBJ whole genome shotgun (WGS) entry which is preliminary data.</text>
</comment>
<gene>
    <name evidence="1" type="ORF">DPMN_085707</name>
</gene>
<sequence>MENRDFCLPIQNRYGVLSDPPNNVGENQSDQIVSQVPRQDFAQSSIDNKMVHMFEELRFIRNEQVYCSRKLTRLHDTVANVTDKLSQVVSTTNALTRFRKTLAYKSIDMEARARRNNLIFRGFIENYGENCTQVL</sequence>
<protein>
    <submittedName>
        <fullName evidence="1">Uncharacterized protein</fullName>
    </submittedName>
</protein>
<accession>A0A9D3YCV0</accession>
<organism evidence="1 2">
    <name type="scientific">Dreissena polymorpha</name>
    <name type="common">Zebra mussel</name>
    <name type="synonym">Mytilus polymorpha</name>
    <dbReference type="NCBI Taxonomy" id="45954"/>
    <lineage>
        <taxon>Eukaryota</taxon>
        <taxon>Metazoa</taxon>
        <taxon>Spiralia</taxon>
        <taxon>Lophotrochozoa</taxon>
        <taxon>Mollusca</taxon>
        <taxon>Bivalvia</taxon>
        <taxon>Autobranchia</taxon>
        <taxon>Heteroconchia</taxon>
        <taxon>Euheterodonta</taxon>
        <taxon>Imparidentia</taxon>
        <taxon>Neoheterodontei</taxon>
        <taxon>Myida</taxon>
        <taxon>Dreissenoidea</taxon>
        <taxon>Dreissenidae</taxon>
        <taxon>Dreissena</taxon>
    </lineage>
</organism>
<proteinExistence type="predicted"/>
<evidence type="ECO:0000313" key="1">
    <source>
        <dbReference type="EMBL" id="KAH3698188.1"/>
    </source>
</evidence>
<dbReference type="Proteomes" id="UP000828390">
    <property type="component" value="Unassembled WGS sequence"/>
</dbReference>
<name>A0A9D3YCV0_DREPO</name>
<evidence type="ECO:0000313" key="2">
    <source>
        <dbReference type="Proteomes" id="UP000828390"/>
    </source>
</evidence>